<protein>
    <submittedName>
        <fullName evidence="1">Uncharacterized protein</fullName>
    </submittedName>
</protein>
<organism evidence="1 2">
    <name type="scientific">Naganishia cerealis</name>
    <dbReference type="NCBI Taxonomy" id="610337"/>
    <lineage>
        <taxon>Eukaryota</taxon>
        <taxon>Fungi</taxon>
        <taxon>Dikarya</taxon>
        <taxon>Basidiomycota</taxon>
        <taxon>Agaricomycotina</taxon>
        <taxon>Tremellomycetes</taxon>
        <taxon>Filobasidiales</taxon>
        <taxon>Filobasidiaceae</taxon>
        <taxon>Naganishia</taxon>
    </lineage>
</organism>
<gene>
    <name evidence="1" type="ORF">QFC19_001167</name>
</gene>
<keyword evidence="2" id="KW-1185">Reference proteome</keyword>
<proteinExistence type="predicted"/>
<sequence length="135" mass="15442">MSMTALARILELSVSSGQPQDVVDPYLDRQRHNRSGRAFDQPRRIQAVGTNHDPFEDSSERLQIDLTPFAFLAEVERRFKTRFSPQDLEASTVSHLELQDAFEDELEALMHQYSTNPPNDPLKQAQSDLNNVYVP</sequence>
<dbReference type="Proteomes" id="UP001241377">
    <property type="component" value="Unassembled WGS sequence"/>
</dbReference>
<reference evidence="1" key="1">
    <citation type="submission" date="2023-04" db="EMBL/GenBank/DDBJ databases">
        <title>Draft Genome sequencing of Naganishia species isolated from polar environments using Oxford Nanopore Technology.</title>
        <authorList>
            <person name="Leo P."/>
            <person name="Venkateswaran K."/>
        </authorList>
    </citation>
    <scope>NUCLEOTIDE SEQUENCE</scope>
    <source>
        <strain evidence="1">MNA-CCFEE 5261</strain>
    </source>
</reference>
<evidence type="ECO:0000313" key="2">
    <source>
        <dbReference type="Proteomes" id="UP001241377"/>
    </source>
</evidence>
<name>A0ACC2WI02_9TREE</name>
<dbReference type="EMBL" id="JASBWR010000008">
    <property type="protein sequence ID" value="KAJ9111398.1"/>
    <property type="molecule type" value="Genomic_DNA"/>
</dbReference>
<comment type="caution">
    <text evidence="1">The sequence shown here is derived from an EMBL/GenBank/DDBJ whole genome shotgun (WGS) entry which is preliminary data.</text>
</comment>
<accession>A0ACC2WI02</accession>
<evidence type="ECO:0000313" key="1">
    <source>
        <dbReference type="EMBL" id="KAJ9111398.1"/>
    </source>
</evidence>